<feature type="compositionally biased region" description="Basic residues" evidence="1">
    <location>
        <begin position="108"/>
        <end position="118"/>
    </location>
</feature>
<accession>A0A8S1F9U6</accession>
<dbReference type="Proteomes" id="UP000494206">
    <property type="component" value="Unassembled WGS sequence"/>
</dbReference>
<dbReference type="AlphaFoldDB" id="A0A8S1F9U6"/>
<protein>
    <recommendedName>
        <fullName evidence="2">ZMIZ1 N-terminal domain-containing protein</fullName>
    </recommendedName>
</protein>
<evidence type="ECO:0000259" key="2">
    <source>
        <dbReference type="Pfam" id="PF18028"/>
    </source>
</evidence>
<keyword evidence="4" id="KW-1185">Reference proteome</keyword>
<feature type="domain" description="ZMIZ1 N-terminal" evidence="2">
    <location>
        <begin position="13"/>
        <end position="107"/>
    </location>
</feature>
<evidence type="ECO:0000313" key="4">
    <source>
        <dbReference type="Proteomes" id="UP000494206"/>
    </source>
</evidence>
<sequence>MGEVYGDHVSFTISRLYSIREQLSVPETFTTACLELTRWCSDQRAFTPQYEENLLLSLQDAMEHGTKETGNFDLTQQLMTTCFQHRKHLSKPSATRISRWHEQLRRLKKNGGKRRRAPARSTATATAAAAGPVPVAVPIAPNQIQPMLFENSNINDG</sequence>
<dbReference type="InterPro" id="IPR040797">
    <property type="entry name" value="ZMIZ1_N"/>
</dbReference>
<dbReference type="EMBL" id="CADEPM010000009">
    <property type="protein sequence ID" value="CAB3409680.1"/>
    <property type="molecule type" value="Genomic_DNA"/>
</dbReference>
<dbReference type="Pfam" id="PF18028">
    <property type="entry name" value="Zmiz1_N"/>
    <property type="match status" value="1"/>
</dbReference>
<evidence type="ECO:0000256" key="1">
    <source>
        <dbReference type="SAM" id="MobiDB-lite"/>
    </source>
</evidence>
<gene>
    <name evidence="3" type="ORF">CBOVIS_LOCUS11305</name>
</gene>
<evidence type="ECO:0000313" key="3">
    <source>
        <dbReference type="EMBL" id="CAB3409680.1"/>
    </source>
</evidence>
<comment type="caution">
    <text evidence="3">The sequence shown here is derived from an EMBL/GenBank/DDBJ whole genome shotgun (WGS) entry which is preliminary data.</text>
</comment>
<feature type="region of interest" description="Disordered" evidence="1">
    <location>
        <begin position="108"/>
        <end position="129"/>
    </location>
</feature>
<feature type="compositionally biased region" description="Low complexity" evidence="1">
    <location>
        <begin position="119"/>
        <end position="129"/>
    </location>
</feature>
<reference evidence="3 4" key="1">
    <citation type="submission" date="2020-04" db="EMBL/GenBank/DDBJ databases">
        <authorList>
            <person name="Laetsch R D."/>
            <person name="Stevens L."/>
            <person name="Kumar S."/>
            <person name="Blaxter L. M."/>
        </authorList>
    </citation>
    <scope>NUCLEOTIDE SEQUENCE [LARGE SCALE GENOMIC DNA]</scope>
</reference>
<name>A0A8S1F9U6_9PELO</name>
<organism evidence="3 4">
    <name type="scientific">Caenorhabditis bovis</name>
    <dbReference type="NCBI Taxonomy" id="2654633"/>
    <lineage>
        <taxon>Eukaryota</taxon>
        <taxon>Metazoa</taxon>
        <taxon>Ecdysozoa</taxon>
        <taxon>Nematoda</taxon>
        <taxon>Chromadorea</taxon>
        <taxon>Rhabditida</taxon>
        <taxon>Rhabditina</taxon>
        <taxon>Rhabditomorpha</taxon>
        <taxon>Rhabditoidea</taxon>
        <taxon>Rhabditidae</taxon>
        <taxon>Peloderinae</taxon>
        <taxon>Caenorhabditis</taxon>
    </lineage>
</organism>
<proteinExistence type="predicted"/>
<dbReference type="OrthoDB" id="27975at2759"/>